<protein>
    <submittedName>
        <fullName evidence="1">Uncharacterized protein</fullName>
    </submittedName>
</protein>
<reference evidence="1" key="1">
    <citation type="submission" date="2021-08" db="EMBL/GenBank/DDBJ databases">
        <title>WGS assembly of Ceratopteris richardii.</title>
        <authorList>
            <person name="Marchant D.B."/>
            <person name="Chen G."/>
            <person name="Jenkins J."/>
            <person name="Shu S."/>
            <person name="Leebens-Mack J."/>
            <person name="Grimwood J."/>
            <person name="Schmutz J."/>
            <person name="Soltis P."/>
            <person name="Soltis D."/>
            <person name="Chen Z.-H."/>
        </authorList>
    </citation>
    <scope>NUCLEOTIDE SEQUENCE</scope>
    <source>
        <strain evidence="1">Whitten #5841</strain>
        <tissue evidence="1">Leaf</tissue>
    </source>
</reference>
<keyword evidence="2" id="KW-1185">Reference proteome</keyword>
<sequence>MILITTSGTVASIKSPQPCRKLHLRASSNCCAFSRPCVF</sequence>
<comment type="caution">
    <text evidence="1">The sequence shown here is derived from an EMBL/GenBank/DDBJ whole genome shotgun (WGS) entry which is preliminary data.</text>
</comment>
<proteinExistence type="predicted"/>
<name>A0A8T2Q7G1_CERRI</name>
<dbReference type="AlphaFoldDB" id="A0A8T2Q7G1"/>
<evidence type="ECO:0000313" key="1">
    <source>
        <dbReference type="EMBL" id="KAH7279987.1"/>
    </source>
</evidence>
<organism evidence="1 2">
    <name type="scientific">Ceratopteris richardii</name>
    <name type="common">Triangle waterfern</name>
    <dbReference type="NCBI Taxonomy" id="49495"/>
    <lineage>
        <taxon>Eukaryota</taxon>
        <taxon>Viridiplantae</taxon>
        <taxon>Streptophyta</taxon>
        <taxon>Embryophyta</taxon>
        <taxon>Tracheophyta</taxon>
        <taxon>Polypodiopsida</taxon>
        <taxon>Polypodiidae</taxon>
        <taxon>Polypodiales</taxon>
        <taxon>Pteridineae</taxon>
        <taxon>Pteridaceae</taxon>
        <taxon>Parkerioideae</taxon>
        <taxon>Ceratopteris</taxon>
    </lineage>
</organism>
<dbReference type="Proteomes" id="UP000825935">
    <property type="component" value="Chromosome 37"/>
</dbReference>
<dbReference type="EMBL" id="CM035442">
    <property type="protein sequence ID" value="KAH7279987.1"/>
    <property type="molecule type" value="Genomic_DNA"/>
</dbReference>
<evidence type="ECO:0000313" key="2">
    <source>
        <dbReference type="Proteomes" id="UP000825935"/>
    </source>
</evidence>
<accession>A0A8T2Q7G1</accession>
<gene>
    <name evidence="1" type="ORF">KP509_37G046600</name>
</gene>